<dbReference type="Gene3D" id="3.30.450.20">
    <property type="entry name" value="PAS domain"/>
    <property type="match status" value="1"/>
</dbReference>
<dbReference type="InterPro" id="IPR016032">
    <property type="entry name" value="Sig_transdc_resp-reg_C-effctor"/>
</dbReference>
<dbReference type="InterPro" id="IPR035965">
    <property type="entry name" value="PAS-like_dom_sf"/>
</dbReference>
<dbReference type="SUPFAM" id="SSF55785">
    <property type="entry name" value="PYP-like sensor domain (PAS domain)"/>
    <property type="match status" value="1"/>
</dbReference>
<proteinExistence type="predicted"/>
<gene>
    <name evidence="2" type="ORF">FHX78_11456</name>
</gene>
<dbReference type="InterPro" id="IPR000792">
    <property type="entry name" value="Tscrpt_reg_LuxR_C"/>
</dbReference>
<dbReference type="AlphaFoldDB" id="A0A561T8T8"/>
<evidence type="ECO:0000313" key="3">
    <source>
        <dbReference type="Proteomes" id="UP000316603"/>
    </source>
</evidence>
<dbReference type="Pfam" id="PF00196">
    <property type="entry name" value="GerE"/>
    <property type="match status" value="1"/>
</dbReference>
<sequence>MYETPSRTGKVLRFLSPTPRSRLIDRTSVVGPVGLSEPAGGPVDGFDRADAYVACLDPALTIQLVNREFDRRFGGAASPLCGKHFCGLVHPSVRQPLMVHFSRMLEGKRHRFTTEIITGGRENTTSMLPLNAMAVRGGHIPDVATILVVMSPADEKTGSTEVLTPSKKLLTEIDARILEGIAAGVSTIPLASRLHLSRQGVEYHVTGLLRALKVPNRAALVSRAYSMGVLKVGTWPPKVVKDFIK</sequence>
<dbReference type="SMART" id="SM00421">
    <property type="entry name" value="HTH_LUXR"/>
    <property type="match status" value="1"/>
</dbReference>
<name>A0A561T8T8_9ACTN</name>
<protein>
    <submittedName>
        <fullName evidence="2">Regulatory LuxR family protein</fullName>
    </submittedName>
</protein>
<dbReference type="InterPro" id="IPR036388">
    <property type="entry name" value="WH-like_DNA-bd_sf"/>
</dbReference>
<keyword evidence="3" id="KW-1185">Reference proteome</keyword>
<dbReference type="OrthoDB" id="46486at2"/>
<dbReference type="SUPFAM" id="SSF46894">
    <property type="entry name" value="C-terminal effector domain of the bipartite response regulators"/>
    <property type="match status" value="1"/>
</dbReference>
<organism evidence="2 3">
    <name type="scientific">Streptomyces capillispiralis</name>
    <dbReference type="NCBI Taxonomy" id="68182"/>
    <lineage>
        <taxon>Bacteria</taxon>
        <taxon>Bacillati</taxon>
        <taxon>Actinomycetota</taxon>
        <taxon>Actinomycetes</taxon>
        <taxon>Kitasatosporales</taxon>
        <taxon>Streptomycetaceae</taxon>
        <taxon>Streptomyces</taxon>
    </lineage>
</organism>
<dbReference type="Proteomes" id="UP000316603">
    <property type="component" value="Unassembled WGS sequence"/>
</dbReference>
<accession>A0A561T8T8</accession>
<dbReference type="Pfam" id="PF08448">
    <property type="entry name" value="PAS_4"/>
    <property type="match status" value="1"/>
</dbReference>
<comment type="caution">
    <text evidence="2">The sequence shown here is derived from an EMBL/GenBank/DDBJ whole genome shotgun (WGS) entry which is preliminary data.</text>
</comment>
<feature type="domain" description="HTH luxR-type" evidence="1">
    <location>
        <begin position="167"/>
        <end position="224"/>
    </location>
</feature>
<dbReference type="GO" id="GO:0003677">
    <property type="term" value="F:DNA binding"/>
    <property type="evidence" value="ECO:0007669"/>
    <property type="project" value="InterPro"/>
</dbReference>
<evidence type="ECO:0000313" key="2">
    <source>
        <dbReference type="EMBL" id="TWF83531.1"/>
    </source>
</evidence>
<dbReference type="Gene3D" id="1.10.10.10">
    <property type="entry name" value="Winged helix-like DNA-binding domain superfamily/Winged helix DNA-binding domain"/>
    <property type="match status" value="1"/>
</dbReference>
<dbReference type="GO" id="GO:0006355">
    <property type="term" value="P:regulation of DNA-templated transcription"/>
    <property type="evidence" value="ECO:0007669"/>
    <property type="project" value="InterPro"/>
</dbReference>
<reference evidence="2 3" key="1">
    <citation type="submission" date="2019-06" db="EMBL/GenBank/DDBJ databases">
        <title>Sequencing the genomes of 1000 actinobacteria strains.</title>
        <authorList>
            <person name="Klenk H.-P."/>
        </authorList>
    </citation>
    <scope>NUCLEOTIDE SEQUENCE [LARGE SCALE GENOMIC DNA]</scope>
    <source>
        <strain evidence="2 3">DSM 41695</strain>
    </source>
</reference>
<dbReference type="EMBL" id="VIWV01000001">
    <property type="protein sequence ID" value="TWF83531.1"/>
    <property type="molecule type" value="Genomic_DNA"/>
</dbReference>
<dbReference type="InterPro" id="IPR013656">
    <property type="entry name" value="PAS_4"/>
</dbReference>
<evidence type="ECO:0000259" key="1">
    <source>
        <dbReference type="SMART" id="SM00421"/>
    </source>
</evidence>